<feature type="compositionally biased region" description="Polar residues" evidence="5">
    <location>
        <begin position="143"/>
        <end position="169"/>
    </location>
</feature>
<feature type="region of interest" description="Disordered" evidence="5">
    <location>
        <begin position="458"/>
        <end position="484"/>
    </location>
</feature>
<evidence type="ECO:0000256" key="1">
    <source>
        <dbReference type="ARBA" id="ARBA00004541"/>
    </source>
</evidence>
<keyword evidence="4" id="KW-0968">Cytoplasmic vesicle</keyword>
<proteinExistence type="predicted"/>
<name>A0ABQ7JBU2_9APIC</name>
<accession>A0ABQ7JBU2</accession>
<dbReference type="InterPro" id="IPR008942">
    <property type="entry name" value="ENTH_VHS"/>
</dbReference>
<dbReference type="Proteomes" id="UP000823046">
    <property type="component" value="Unassembled WGS sequence"/>
</dbReference>
<sequence>MDRSVLNQATAPSDEQVPGYFLTEIVKMSFIPPDVYMQLEDYLLKRLQREDASVKVKTLRVIKALLENGKPDFRRSLRRKADKIRACQSFNCPLHPTLGDTPRKAVRDEASKCLEIIFAEDAASANTDFINRIEGIGGGFGKTSGNIPSDRPNTYNSTDSSQGKNSSQGLPPMNKFVGMGNISIDQMPPVQGPSAYATAGNAFKLLSEAATKYLPSVKQQFFRGSAVLDHSRGGGSGMPGNLYGNNESPGGLYRSPDQEEATALKPTVATRSGNEYEAKLVLDLLSPGGAKASLPQNVLQDFVKKCHSLDLEVITQLVFESYNSSQATMHTKERALSIMEALLTAKELASSHSAIQKYLKENQLSVFREDEKIAHLKGKVQDVLLLLGETVVRVPEVAPKTVDLVTDMFANEEDAAAKSTTGANPMDDLFGDDSPFPPKQSKNVSTPDLFDIFSAQHSATPSSSTKPEMRPMVENSPKPAIRTPQLVPPTGMAPSNAMAWSGSVASPMGISPFPQPQPSFVTAEQHATPFPIASTPTFSPSVVEYPYRNYNPQSGMIATTGPHPSPSFFPSGQPSFGMPAQTPYLQPSLGNLPPTQPFPFSSLPAYPSYSPQGMQHAAPPAVGLSKDVPAHEGKESLESFQNMLLAGEFLSSSPSSAHAKKTSTDAFDFVTERLNFT</sequence>
<dbReference type="Pfam" id="PF01417">
    <property type="entry name" value="ENTH"/>
    <property type="match status" value="1"/>
</dbReference>
<dbReference type="InterPro" id="IPR035802">
    <property type="entry name" value="ENTH/VHS_tepsin"/>
</dbReference>
<reference evidence="7 8" key="1">
    <citation type="journal article" date="2020" name="bioRxiv">
        <title>Metabolic contributions of an alphaproteobacterial endosymbiont in the apicomplexan Cardiosporidium cionae.</title>
        <authorList>
            <person name="Hunter E.S."/>
            <person name="Paight C.J."/>
            <person name="Lane C.E."/>
        </authorList>
    </citation>
    <scope>NUCLEOTIDE SEQUENCE [LARGE SCALE GENOMIC DNA]</scope>
    <source>
        <strain evidence="7">ESH_2018</strain>
    </source>
</reference>
<comment type="subcellular location">
    <subcellularLocation>
        <location evidence="1">Cytoplasmic vesicle</location>
    </subcellularLocation>
    <subcellularLocation>
        <location evidence="2">Golgi apparatus</location>
        <location evidence="2">trans-Golgi network</location>
    </subcellularLocation>
</comment>
<dbReference type="Gene3D" id="1.25.40.90">
    <property type="match status" value="1"/>
</dbReference>
<organism evidence="7 8">
    <name type="scientific">Cardiosporidium cionae</name>
    <dbReference type="NCBI Taxonomy" id="476202"/>
    <lineage>
        <taxon>Eukaryota</taxon>
        <taxon>Sar</taxon>
        <taxon>Alveolata</taxon>
        <taxon>Apicomplexa</taxon>
        <taxon>Aconoidasida</taxon>
        <taxon>Nephromycida</taxon>
        <taxon>Cardiosporidium</taxon>
    </lineage>
</organism>
<gene>
    <name evidence="7" type="ORF">IE077_002041</name>
</gene>
<feature type="domain" description="ENTH" evidence="6">
    <location>
        <begin position="7"/>
        <end position="117"/>
    </location>
</feature>
<keyword evidence="3" id="KW-0333">Golgi apparatus</keyword>
<evidence type="ECO:0000313" key="8">
    <source>
        <dbReference type="Proteomes" id="UP000823046"/>
    </source>
</evidence>
<keyword evidence="8" id="KW-1185">Reference proteome</keyword>
<dbReference type="PANTHER" id="PTHR21514">
    <property type="entry name" value="AP-4 COMPLEX ACCESSORY SUBUNIT TEPSIN"/>
    <property type="match status" value="1"/>
</dbReference>
<dbReference type="SUPFAM" id="SSF48464">
    <property type="entry name" value="ENTH/VHS domain"/>
    <property type="match status" value="1"/>
</dbReference>
<evidence type="ECO:0000256" key="2">
    <source>
        <dbReference type="ARBA" id="ARBA00004601"/>
    </source>
</evidence>
<dbReference type="InterPro" id="IPR013809">
    <property type="entry name" value="ENTH"/>
</dbReference>
<dbReference type="CDD" id="cd03572">
    <property type="entry name" value="ENTH_like_Tepsin"/>
    <property type="match status" value="1"/>
</dbReference>
<dbReference type="InterPro" id="IPR039273">
    <property type="entry name" value="TEPSIN"/>
</dbReference>
<dbReference type="PANTHER" id="PTHR21514:SF0">
    <property type="entry name" value="AP-4 COMPLEX ACCESSORY SUBUNIT TEPSIN"/>
    <property type="match status" value="1"/>
</dbReference>
<comment type="caution">
    <text evidence="7">The sequence shown here is derived from an EMBL/GenBank/DDBJ whole genome shotgun (WGS) entry which is preliminary data.</text>
</comment>
<evidence type="ECO:0000259" key="6">
    <source>
        <dbReference type="Pfam" id="PF01417"/>
    </source>
</evidence>
<evidence type="ECO:0000313" key="7">
    <source>
        <dbReference type="EMBL" id="KAF8821418.1"/>
    </source>
</evidence>
<evidence type="ECO:0000256" key="3">
    <source>
        <dbReference type="ARBA" id="ARBA00023034"/>
    </source>
</evidence>
<feature type="region of interest" description="Disordered" evidence="5">
    <location>
        <begin position="140"/>
        <end position="174"/>
    </location>
</feature>
<evidence type="ECO:0000256" key="5">
    <source>
        <dbReference type="SAM" id="MobiDB-lite"/>
    </source>
</evidence>
<dbReference type="EMBL" id="JADAQX010000182">
    <property type="protein sequence ID" value="KAF8821418.1"/>
    <property type="molecule type" value="Genomic_DNA"/>
</dbReference>
<evidence type="ECO:0000256" key="4">
    <source>
        <dbReference type="ARBA" id="ARBA00023329"/>
    </source>
</evidence>
<protein>
    <recommendedName>
        <fullName evidence="6">ENTH domain-containing protein</fullName>
    </recommendedName>
</protein>